<dbReference type="OrthoDB" id="7498307at2"/>
<dbReference type="Proteomes" id="UP000321464">
    <property type="component" value="Unassembled WGS sequence"/>
</dbReference>
<keyword evidence="2" id="KW-0238">DNA-binding</keyword>
<dbReference type="PANTHER" id="PTHR44688:SF16">
    <property type="entry name" value="DNA-BINDING TRANSCRIPTIONAL ACTIVATOR DEVR_DOSR"/>
    <property type="match status" value="1"/>
</dbReference>
<gene>
    <name evidence="5" type="ORF">NSE01_13030</name>
</gene>
<evidence type="ECO:0000256" key="3">
    <source>
        <dbReference type="ARBA" id="ARBA00023163"/>
    </source>
</evidence>
<dbReference type="SUPFAM" id="SSF46894">
    <property type="entry name" value="C-terminal effector domain of the bipartite response regulators"/>
    <property type="match status" value="1"/>
</dbReference>
<evidence type="ECO:0000313" key="6">
    <source>
        <dbReference type="Proteomes" id="UP000321464"/>
    </source>
</evidence>
<sequence>MSAMERLTSAPSRDTSSLADALSVRELEVLRLLAEGHTIKSIAAQLDRTEASINERLRDARRKTGVGSSRELARQLVAQKIWDKNPDLAMTSLPAEGSVQPASRGLPGPKGTIAMLIAMPLIAAGSLLMAADAPFNAARPHTAQTAAAARTSPLVGRWALDTAGVPAEERPRAVTISFSVAPDQRWTTHVEIVNPDGGTLHAESTAALDAAPVPVSGNMGFIDSGSLRQPAPGTLVMTLGKDGAPVSTRVYTVSRDRKSMTETIIWAGSSMPKLETNTFRRIG</sequence>
<dbReference type="Gene3D" id="1.10.10.10">
    <property type="entry name" value="Winged helix-like DNA-binding domain superfamily/Winged helix DNA-binding domain"/>
    <property type="match status" value="1"/>
</dbReference>
<keyword evidence="6" id="KW-1185">Reference proteome</keyword>
<name>A0A512AIE2_9SPHN</name>
<reference evidence="5 6" key="1">
    <citation type="submission" date="2019-07" db="EMBL/GenBank/DDBJ databases">
        <title>Whole genome shotgun sequence of Novosphingobium sediminis NBRC 106119.</title>
        <authorList>
            <person name="Hosoyama A."/>
            <person name="Uohara A."/>
            <person name="Ohji S."/>
            <person name="Ichikawa N."/>
        </authorList>
    </citation>
    <scope>NUCLEOTIDE SEQUENCE [LARGE SCALE GENOMIC DNA]</scope>
    <source>
        <strain evidence="5 6">NBRC 106119</strain>
    </source>
</reference>
<dbReference type="InterPro" id="IPR000792">
    <property type="entry name" value="Tscrpt_reg_LuxR_C"/>
</dbReference>
<accession>A0A512AIE2</accession>
<evidence type="ECO:0000313" key="5">
    <source>
        <dbReference type="EMBL" id="GEN99470.1"/>
    </source>
</evidence>
<evidence type="ECO:0000259" key="4">
    <source>
        <dbReference type="PROSITE" id="PS50043"/>
    </source>
</evidence>
<organism evidence="5 6">
    <name type="scientific">Novosphingobium sediminis</name>
    <dbReference type="NCBI Taxonomy" id="707214"/>
    <lineage>
        <taxon>Bacteria</taxon>
        <taxon>Pseudomonadati</taxon>
        <taxon>Pseudomonadota</taxon>
        <taxon>Alphaproteobacteria</taxon>
        <taxon>Sphingomonadales</taxon>
        <taxon>Sphingomonadaceae</taxon>
        <taxon>Novosphingobium</taxon>
    </lineage>
</organism>
<dbReference type="EMBL" id="BJYR01000009">
    <property type="protein sequence ID" value="GEN99470.1"/>
    <property type="molecule type" value="Genomic_DNA"/>
</dbReference>
<dbReference type="PANTHER" id="PTHR44688">
    <property type="entry name" value="DNA-BINDING TRANSCRIPTIONAL ACTIVATOR DEVR_DOSR"/>
    <property type="match status" value="1"/>
</dbReference>
<evidence type="ECO:0000256" key="2">
    <source>
        <dbReference type="ARBA" id="ARBA00023125"/>
    </source>
</evidence>
<dbReference type="Pfam" id="PF00196">
    <property type="entry name" value="GerE"/>
    <property type="match status" value="1"/>
</dbReference>
<dbReference type="CDD" id="cd06170">
    <property type="entry name" value="LuxR_C_like"/>
    <property type="match status" value="1"/>
</dbReference>
<dbReference type="InterPro" id="IPR016032">
    <property type="entry name" value="Sig_transdc_resp-reg_C-effctor"/>
</dbReference>
<dbReference type="SMART" id="SM00421">
    <property type="entry name" value="HTH_LUXR"/>
    <property type="match status" value="1"/>
</dbReference>
<dbReference type="GO" id="GO:0003677">
    <property type="term" value="F:DNA binding"/>
    <property type="evidence" value="ECO:0007669"/>
    <property type="project" value="UniProtKB-KW"/>
</dbReference>
<proteinExistence type="predicted"/>
<dbReference type="PROSITE" id="PS50043">
    <property type="entry name" value="HTH_LUXR_2"/>
    <property type="match status" value="1"/>
</dbReference>
<protein>
    <recommendedName>
        <fullName evidence="4">HTH luxR-type domain-containing protein</fullName>
    </recommendedName>
</protein>
<keyword evidence="3" id="KW-0804">Transcription</keyword>
<feature type="domain" description="HTH luxR-type" evidence="4">
    <location>
        <begin position="15"/>
        <end position="80"/>
    </location>
</feature>
<dbReference type="InterPro" id="IPR036388">
    <property type="entry name" value="WH-like_DNA-bd_sf"/>
</dbReference>
<dbReference type="GO" id="GO:0006355">
    <property type="term" value="P:regulation of DNA-templated transcription"/>
    <property type="evidence" value="ECO:0007669"/>
    <property type="project" value="InterPro"/>
</dbReference>
<keyword evidence="1" id="KW-0805">Transcription regulation</keyword>
<evidence type="ECO:0000256" key="1">
    <source>
        <dbReference type="ARBA" id="ARBA00023015"/>
    </source>
</evidence>
<dbReference type="AlphaFoldDB" id="A0A512AIE2"/>
<comment type="caution">
    <text evidence="5">The sequence shown here is derived from an EMBL/GenBank/DDBJ whole genome shotgun (WGS) entry which is preliminary data.</text>
</comment>